<organism evidence="2 3">
    <name type="scientific">Kingella denitrificans ATCC 33394</name>
    <dbReference type="NCBI Taxonomy" id="888741"/>
    <lineage>
        <taxon>Bacteria</taxon>
        <taxon>Pseudomonadati</taxon>
        <taxon>Pseudomonadota</taxon>
        <taxon>Betaproteobacteria</taxon>
        <taxon>Neisseriales</taxon>
        <taxon>Neisseriaceae</taxon>
        <taxon>Kingella</taxon>
    </lineage>
</organism>
<dbReference type="EMBL" id="AEWV01000024">
    <property type="protein sequence ID" value="EGC17009.1"/>
    <property type="molecule type" value="Genomic_DNA"/>
</dbReference>
<dbReference type="RefSeq" id="WP_003783227.1">
    <property type="nucleotide sequence ID" value="NZ_GL870929.1"/>
</dbReference>
<comment type="similarity">
    <text evidence="1">Belongs to the ComF/GntX family.</text>
</comment>
<dbReference type="CDD" id="cd06223">
    <property type="entry name" value="PRTases_typeI"/>
    <property type="match status" value="1"/>
</dbReference>
<evidence type="ECO:0000313" key="3">
    <source>
        <dbReference type="Proteomes" id="UP000004088"/>
    </source>
</evidence>
<reference evidence="2 3" key="1">
    <citation type="submission" date="2011-01" db="EMBL/GenBank/DDBJ databases">
        <authorList>
            <person name="Muzny D."/>
            <person name="Qin X."/>
            <person name="Deng J."/>
            <person name="Jiang H."/>
            <person name="Liu Y."/>
            <person name="Qu J."/>
            <person name="Song X.-Z."/>
            <person name="Zhang L."/>
            <person name="Thornton R."/>
            <person name="Coyle M."/>
            <person name="Francisco L."/>
            <person name="Jackson L."/>
            <person name="Javaid M."/>
            <person name="Korchina V."/>
            <person name="Kovar C."/>
            <person name="Mata R."/>
            <person name="Mathew T."/>
            <person name="Ngo R."/>
            <person name="Nguyen L."/>
            <person name="Nguyen N."/>
            <person name="Okwuonu G."/>
            <person name="Ongeri F."/>
            <person name="Pham C."/>
            <person name="Simmons D."/>
            <person name="Wilczek-Boney K."/>
            <person name="Hale W."/>
            <person name="Jakkamsetti A."/>
            <person name="Pham P."/>
            <person name="Ruth R."/>
            <person name="San Lucas F."/>
            <person name="Warren J."/>
            <person name="Zhang J."/>
            <person name="Zhao Z."/>
            <person name="Zhou C."/>
            <person name="Zhu D."/>
            <person name="Lee S."/>
            <person name="Bess C."/>
            <person name="Blankenburg K."/>
            <person name="Forbes L."/>
            <person name="Fu Q."/>
            <person name="Gubbala S."/>
            <person name="Hirani K."/>
            <person name="Jayaseelan J.C."/>
            <person name="Lara F."/>
            <person name="Munidasa M."/>
            <person name="Palculict T."/>
            <person name="Patil S."/>
            <person name="Pu L.-L."/>
            <person name="Saada N."/>
            <person name="Tang L."/>
            <person name="Weissenberger G."/>
            <person name="Zhu Y."/>
            <person name="Hemphill L."/>
            <person name="Shang Y."/>
            <person name="Youmans B."/>
            <person name="Ayvaz T."/>
            <person name="Ross M."/>
            <person name="Santibanez J."/>
            <person name="Aqrawi P."/>
            <person name="Gross S."/>
            <person name="Joshi V."/>
            <person name="Fowler G."/>
            <person name="Nazareth L."/>
            <person name="Reid J."/>
            <person name="Worley K."/>
            <person name="Petrosino J."/>
            <person name="Highlander S."/>
            <person name="Gibbs R."/>
        </authorList>
    </citation>
    <scope>NUCLEOTIDE SEQUENCE [LARGE SCALE GENOMIC DNA]</scope>
    <source>
        <strain evidence="2 3">ATCC 33394</strain>
    </source>
</reference>
<accession>F0F088</accession>
<sequence>MRFFRFAKPCLLCHEVQADVLCAACRDDLRHVLRTGRYCACCTKSSLHTDGAAGYGGLCLGCEAVPPPYQCFWASAHYISPLPELLHRWKHGRQAANARVFQWLMQENPPPWLAQCGADCILPMPVSPQRRLQRGFNQSDELAGWAAWHYGLPMLPAAAVSREHRAAQSSLNREQRYDNIRQIFAPGEVVKNRKVLMIDDICTTKASISELAGSLHQSGAEAVFVWVVACSE</sequence>
<dbReference type="STRING" id="888741.HMPREF9098_1522"/>
<comment type="caution">
    <text evidence="2">The sequence shown here is derived from an EMBL/GenBank/DDBJ whole genome shotgun (WGS) entry which is preliminary data.</text>
</comment>
<dbReference type="PANTHER" id="PTHR47505:SF1">
    <property type="entry name" value="DNA UTILIZATION PROTEIN YHGH"/>
    <property type="match status" value="1"/>
</dbReference>
<dbReference type="InterPro" id="IPR051910">
    <property type="entry name" value="ComF/GntX_DNA_util-trans"/>
</dbReference>
<dbReference type="SUPFAM" id="SSF53271">
    <property type="entry name" value="PRTase-like"/>
    <property type="match status" value="1"/>
</dbReference>
<gene>
    <name evidence="2" type="ORF">HMPREF9098_1522</name>
</gene>
<dbReference type="InterPro" id="IPR000836">
    <property type="entry name" value="PRTase_dom"/>
</dbReference>
<dbReference type="InterPro" id="IPR029057">
    <property type="entry name" value="PRTase-like"/>
</dbReference>
<dbReference type="Proteomes" id="UP000004088">
    <property type="component" value="Unassembled WGS sequence"/>
</dbReference>
<dbReference type="PANTHER" id="PTHR47505">
    <property type="entry name" value="DNA UTILIZATION PROTEIN YHGH"/>
    <property type="match status" value="1"/>
</dbReference>
<evidence type="ECO:0000313" key="2">
    <source>
        <dbReference type="EMBL" id="EGC17009.1"/>
    </source>
</evidence>
<dbReference type="AlphaFoldDB" id="F0F088"/>
<dbReference type="HOGENOM" id="CLU_054549_0_2_4"/>
<protein>
    <submittedName>
        <fullName evidence="2">ComF family protein</fullName>
    </submittedName>
</protein>
<keyword evidence="3" id="KW-1185">Reference proteome</keyword>
<evidence type="ECO:0000256" key="1">
    <source>
        <dbReference type="ARBA" id="ARBA00008007"/>
    </source>
</evidence>
<dbReference type="Gene3D" id="3.40.50.2020">
    <property type="match status" value="1"/>
</dbReference>
<proteinExistence type="inferred from homology"/>
<name>F0F088_9NEIS</name>